<dbReference type="GeneTree" id="ENSGT00940000163460"/>
<dbReference type="SMART" id="SM00034">
    <property type="entry name" value="CLECT"/>
    <property type="match status" value="2"/>
</dbReference>
<protein>
    <submittedName>
        <fullName evidence="1">Uncharacterized protein</fullName>
    </submittedName>
</protein>
<organism evidence="1 2">
    <name type="scientific">Cyprinus carpio carpio</name>
    <dbReference type="NCBI Taxonomy" id="630221"/>
    <lineage>
        <taxon>Eukaryota</taxon>
        <taxon>Metazoa</taxon>
        <taxon>Chordata</taxon>
        <taxon>Craniata</taxon>
        <taxon>Vertebrata</taxon>
        <taxon>Euteleostomi</taxon>
        <taxon>Actinopterygii</taxon>
        <taxon>Neopterygii</taxon>
        <taxon>Teleostei</taxon>
        <taxon>Ostariophysi</taxon>
        <taxon>Cypriniformes</taxon>
        <taxon>Cyprinidae</taxon>
        <taxon>Cyprininae</taxon>
        <taxon>Cyprinus</taxon>
    </lineage>
</organism>
<dbReference type="PANTHER" id="PTHR45784:SF8">
    <property type="entry name" value="C-TYPE MANNOSE RECEPTOR 2-RELATED"/>
    <property type="match status" value="1"/>
</dbReference>
<dbReference type="SUPFAM" id="SSF56436">
    <property type="entry name" value="C-type lectin-like"/>
    <property type="match status" value="2"/>
</dbReference>
<dbReference type="Ensembl" id="ENSCCRT00000076499.2">
    <property type="protein sequence ID" value="ENSCCRP00000070642.1"/>
    <property type="gene ID" value="ENSCCRG00000038049.2"/>
</dbReference>
<dbReference type="InterPro" id="IPR016187">
    <property type="entry name" value="CTDL_fold"/>
</dbReference>
<accession>A0A8C1E132</accession>
<evidence type="ECO:0000313" key="2">
    <source>
        <dbReference type="Proteomes" id="UP001108240"/>
    </source>
</evidence>
<dbReference type="InterPro" id="IPR001304">
    <property type="entry name" value="C-type_lectin-like"/>
</dbReference>
<dbReference type="PANTHER" id="PTHR45784">
    <property type="entry name" value="C-TYPE LECTIN DOMAIN FAMILY 20 MEMBER A-RELATED"/>
    <property type="match status" value="1"/>
</dbReference>
<reference evidence="1" key="2">
    <citation type="submission" date="2025-09" db="UniProtKB">
        <authorList>
            <consortium name="Ensembl"/>
        </authorList>
    </citation>
    <scope>IDENTIFICATION</scope>
</reference>
<dbReference type="Proteomes" id="UP001108240">
    <property type="component" value="Unplaced"/>
</dbReference>
<evidence type="ECO:0000313" key="1">
    <source>
        <dbReference type="Ensembl" id="ENSCCRP00000070642.1"/>
    </source>
</evidence>
<sequence>MKMTLTGLLLFVLGLNAEEYYRAHIYVSTPMAWIQANSYCRTYYTDMSTITSQEEHQKLVAAAGGTFSEAWIGLYRPAANPKILIWSNRESYNFTKLKNNDSGFSCVYATELEWYMDYCKTELPFFCHFNYELRLISMNMTWEDALDYCRYWFTDLASATDQYQLEILQNNSEASTTEGVWTGLRFLAGEWHWVSKTFRHIPYQGSLPSCPEEPYRCGALNNRTAQWEMRDCEERLDFMCYKVKL</sequence>
<dbReference type="InterPro" id="IPR016186">
    <property type="entry name" value="C-type_lectin-like/link_sf"/>
</dbReference>
<name>A0A8C1E132_CYPCA</name>
<dbReference type="OMA" id="TINEWDI"/>
<proteinExistence type="predicted"/>
<reference evidence="1" key="1">
    <citation type="submission" date="2025-08" db="UniProtKB">
        <authorList>
            <consortium name="Ensembl"/>
        </authorList>
    </citation>
    <scope>IDENTIFICATION</scope>
</reference>
<dbReference type="AlphaFoldDB" id="A0A8C1E132"/>
<dbReference type="Gene3D" id="3.10.100.10">
    <property type="entry name" value="Mannose-Binding Protein A, subunit A"/>
    <property type="match status" value="2"/>
</dbReference>
<dbReference type="PROSITE" id="PS50041">
    <property type="entry name" value="C_TYPE_LECTIN_2"/>
    <property type="match status" value="2"/>
</dbReference>
<dbReference type="Pfam" id="PF00059">
    <property type="entry name" value="Lectin_C"/>
    <property type="match status" value="2"/>
</dbReference>
<keyword evidence="2" id="KW-1185">Reference proteome</keyword>